<comment type="similarity">
    <text evidence="3 11">Belongs to the CobT family.</text>
</comment>
<dbReference type="SUPFAM" id="SSF52733">
    <property type="entry name" value="Nicotinate mononucleotide:5,6-dimethylbenzimidazole phosphoribosyltransferase (CobT)"/>
    <property type="match status" value="1"/>
</dbReference>
<dbReference type="Proteomes" id="UP000014417">
    <property type="component" value="Unassembled WGS sequence"/>
</dbReference>
<comment type="function">
    <text evidence="1 11">Catalyzes the synthesis of alpha-ribazole-5'-phosphate from nicotinate mononucleotide (NAMN) and 5,6-dimethylbenzimidazole (DMB).</text>
</comment>
<evidence type="ECO:0000256" key="1">
    <source>
        <dbReference type="ARBA" id="ARBA00002197"/>
    </source>
</evidence>
<name>S2WLA3_9ACTN</name>
<dbReference type="HAMAP" id="MF_00230">
    <property type="entry name" value="CobT"/>
    <property type="match status" value="1"/>
</dbReference>
<dbReference type="PANTHER" id="PTHR43463:SF1">
    <property type="entry name" value="NICOTINATE-NUCLEOTIDE--DIMETHYLBENZIMIDAZOLE PHOSPHORIBOSYLTRANSFERASE"/>
    <property type="match status" value="1"/>
</dbReference>
<proteinExistence type="inferred from homology"/>
<keyword evidence="7 11" id="KW-0328">Glycosyltransferase</keyword>
<dbReference type="CDD" id="cd02439">
    <property type="entry name" value="DMB-PRT_CobT"/>
    <property type="match status" value="1"/>
</dbReference>
<dbReference type="EC" id="2.4.2.21" evidence="4 11"/>
<reference evidence="12 13" key="1">
    <citation type="submission" date="2013-04" db="EMBL/GenBank/DDBJ databases">
        <title>The Genome Sequence of Propionimicrobium lymphophilum ACS-093-V-SCH5.</title>
        <authorList>
            <consortium name="The Broad Institute Genomics Platform"/>
            <person name="Earl A."/>
            <person name="Ward D."/>
            <person name="Feldgarden M."/>
            <person name="Gevers D."/>
            <person name="Saerens B."/>
            <person name="Vaneechoutte M."/>
            <person name="Walker B."/>
            <person name="Young S."/>
            <person name="Zeng Q."/>
            <person name="Gargeya S."/>
            <person name="Fitzgerald M."/>
            <person name="Haas B."/>
            <person name="Abouelleil A."/>
            <person name="Allen A.W."/>
            <person name="Alvarado L."/>
            <person name="Arachchi H.M."/>
            <person name="Berlin A.M."/>
            <person name="Chapman S.B."/>
            <person name="Gainer-Dewar J."/>
            <person name="Goldberg J."/>
            <person name="Griggs A."/>
            <person name="Gujja S."/>
            <person name="Hansen M."/>
            <person name="Howarth C."/>
            <person name="Imamovic A."/>
            <person name="Ireland A."/>
            <person name="Larimer J."/>
            <person name="McCowan C."/>
            <person name="Murphy C."/>
            <person name="Pearson M."/>
            <person name="Poon T.W."/>
            <person name="Priest M."/>
            <person name="Roberts A."/>
            <person name="Saif S."/>
            <person name="Shea T."/>
            <person name="Sisk P."/>
            <person name="Sykes S."/>
            <person name="Wortman J."/>
            <person name="Nusbaum C."/>
            <person name="Birren B."/>
        </authorList>
    </citation>
    <scope>NUCLEOTIDE SEQUENCE [LARGE SCALE GENOMIC DNA]</scope>
    <source>
        <strain evidence="12 13">ACS-093-V-SCH5</strain>
    </source>
</reference>
<dbReference type="Pfam" id="PF02277">
    <property type="entry name" value="DBI_PRT"/>
    <property type="match status" value="1"/>
</dbReference>
<dbReference type="HOGENOM" id="CLU_002982_0_0_11"/>
<evidence type="ECO:0000313" key="12">
    <source>
        <dbReference type="EMBL" id="EPD33427.1"/>
    </source>
</evidence>
<evidence type="ECO:0000313" key="13">
    <source>
        <dbReference type="Proteomes" id="UP000014417"/>
    </source>
</evidence>
<dbReference type="RefSeq" id="WP_016455801.1">
    <property type="nucleotide sequence ID" value="NZ_KE150269.1"/>
</dbReference>
<gene>
    <name evidence="11" type="primary">cobT</name>
    <name evidence="12" type="ORF">HMPREF9306_00967</name>
</gene>
<comment type="pathway">
    <text evidence="2 11">Nucleoside biosynthesis; alpha-ribazole biosynthesis; alpha-ribazole from 5,6-dimethylbenzimidazole: step 1/2.</text>
</comment>
<organism evidence="12 13">
    <name type="scientific">Propionimicrobium lymphophilum ACS-093-V-SCH5</name>
    <dbReference type="NCBI Taxonomy" id="883161"/>
    <lineage>
        <taxon>Bacteria</taxon>
        <taxon>Bacillati</taxon>
        <taxon>Actinomycetota</taxon>
        <taxon>Actinomycetes</taxon>
        <taxon>Propionibacteriales</taxon>
        <taxon>Propionibacteriaceae</taxon>
        <taxon>Propionimicrobium</taxon>
    </lineage>
</organism>
<evidence type="ECO:0000256" key="3">
    <source>
        <dbReference type="ARBA" id="ARBA00007110"/>
    </source>
</evidence>
<keyword evidence="13" id="KW-1185">Reference proteome</keyword>
<dbReference type="STRING" id="883161.HMPREF9306_00967"/>
<evidence type="ECO:0000256" key="9">
    <source>
        <dbReference type="ARBA" id="ARBA00030686"/>
    </source>
</evidence>
<keyword evidence="6 11" id="KW-0169">Cobalamin biosynthesis</keyword>
<dbReference type="EMBL" id="AGZR01000005">
    <property type="protein sequence ID" value="EPD33427.1"/>
    <property type="molecule type" value="Genomic_DNA"/>
</dbReference>
<keyword evidence="8 11" id="KW-0808">Transferase</keyword>
<dbReference type="GO" id="GO:0008939">
    <property type="term" value="F:nicotinate-nucleotide-dimethylbenzimidazole phosphoribosyltransferase activity"/>
    <property type="evidence" value="ECO:0007669"/>
    <property type="project" value="UniProtKB-UniRule"/>
</dbReference>
<evidence type="ECO:0000256" key="8">
    <source>
        <dbReference type="ARBA" id="ARBA00022679"/>
    </source>
</evidence>
<dbReference type="GO" id="GO:0009236">
    <property type="term" value="P:cobalamin biosynthetic process"/>
    <property type="evidence" value="ECO:0007669"/>
    <property type="project" value="UniProtKB-UniRule"/>
</dbReference>
<evidence type="ECO:0000256" key="6">
    <source>
        <dbReference type="ARBA" id="ARBA00022573"/>
    </source>
</evidence>
<dbReference type="Gene3D" id="1.10.1610.10">
    <property type="match status" value="1"/>
</dbReference>
<dbReference type="FunFam" id="3.40.50.10210:FF:000001">
    <property type="entry name" value="Nicotinate-nucleotide--dimethylbenzimidazole phosphoribosyltransferase"/>
    <property type="match status" value="1"/>
</dbReference>
<comment type="catalytic activity">
    <reaction evidence="10 11">
        <text>5,6-dimethylbenzimidazole + nicotinate beta-D-ribonucleotide = alpha-ribazole 5'-phosphate + nicotinate + H(+)</text>
        <dbReference type="Rhea" id="RHEA:11196"/>
        <dbReference type="ChEBI" id="CHEBI:15378"/>
        <dbReference type="ChEBI" id="CHEBI:15890"/>
        <dbReference type="ChEBI" id="CHEBI:32544"/>
        <dbReference type="ChEBI" id="CHEBI:57502"/>
        <dbReference type="ChEBI" id="CHEBI:57918"/>
        <dbReference type="EC" id="2.4.2.21"/>
    </reaction>
</comment>
<comment type="caution">
    <text evidence="12">The sequence shown here is derived from an EMBL/GenBank/DDBJ whole genome shotgun (WGS) entry which is preliminary data.</text>
</comment>
<dbReference type="OrthoDB" id="9773807at2"/>
<dbReference type="NCBIfam" id="TIGR03160">
    <property type="entry name" value="cobT_DBIPRT"/>
    <property type="match status" value="1"/>
</dbReference>
<evidence type="ECO:0000256" key="10">
    <source>
        <dbReference type="ARBA" id="ARBA00047340"/>
    </source>
</evidence>
<evidence type="ECO:0000256" key="5">
    <source>
        <dbReference type="ARBA" id="ARBA00015486"/>
    </source>
</evidence>
<evidence type="ECO:0000256" key="11">
    <source>
        <dbReference type="HAMAP-Rule" id="MF_00230"/>
    </source>
</evidence>
<dbReference type="InterPro" id="IPR036087">
    <property type="entry name" value="Nict_dMeBzImd_PRibTrfase_sf"/>
</dbReference>
<dbReference type="InterPro" id="IPR017846">
    <property type="entry name" value="Nict_dMeBzImd_PRibTrfase_bact"/>
</dbReference>
<dbReference type="PANTHER" id="PTHR43463">
    <property type="entry name" value="NICOTINATE-NUCLEOTIDE--DIMETHYLBENZIMIDAZOLE PHOSPHORIBOSYLTRANSFERASE"/>
    <property type="match status" value="1"/>
</dbReference>
<evidence type="ECO:0000256" key="4">
    <source>
        <dbReference type="ARBA" id="ARBA00011991"/>
    </source>
</evidence>
<sequence length="356" mass="36415">MTELFHKTIKQIVPVDEDVRARAVKFHANLTKPPTSLGYLEVVGEQLSAISGQCPPPLPLPARTCVFAGDHGVQAQKVSPWPQTVTEQMGTNIARGGAAINVLSRHAGADVVVYNVGGLTKLPESETCIDCRIAPGTKDMTQGPAMSEKEAYQALEIGIKAAKDAVDAGKKCLIAGELGIANTTPAAALIRVFTGAGIAEVTGRGSGADDEMLERKKSVIATAIAVNGATKKKPIEALAAIGGFEHAAMAGLMLGAAAAKVPIIVDGVIACSAALVAAAICPDVLGYMIAGHDGEEPGIRAALDNLGLRALLKLDLSLGEGSGAAAALPLVTVAAKIMNEMAIFGEESGVSGEKEN</sequence>
<dbReference type="InterPro" id="IPR003200">
    <property type="entry name" value="Nict_dMeBzImd_PRibTrfase"/>
</dbReference>
<evidence type="ECO:0000256" key="7">
    <source>
        <dbReference type="ARBA" id="ARBA00022676"/>
    </source>
</evidence>
<dbReference type="InterPro" id="IPR023195">
    <property type="entry name" value="Nict_dMeBzImd_PRibTrfase_N"/>
</dbReference>
<dbReference type="AlphaFoldDB" id="S2WLA3"/>
<feature type="active site" description="Proton acceptor" evidence="11">
    <location>
        <position position="320"/>
    </location>
</feature>
<protein>
    <recommendedName>
        <fullName evidence="5 11">Nicotinate-nucleotide--dimethylbenzimidazole phosphoribosyltransferase</fullName>
        <shortName evidence="11">NN:DBI PRT</shortName>
        <ecNumber evidence="4 11">2.4.2.21</ecNumber>
    </recommendedName>
    <alternativeName>
        <fullName evidence="9 11">N(1)-alpha-phosphoribosyltransferase</fullName>
    </alternativeName>
</protein>
<dbReference type="PATRIC" id="fig|883161.3.peg.964"/>
<dbReference type="UniPathway" id="UPA00061">
    <property type="reaction ID" value="UER00516"/>
</dbReference>
<dbReference type="Gene3D" id="3.40.50.10210">
    <property type="match status" value="1"/>
</dbReference>
<accession>S2WLA3</accession>
<evidence type="ECO:0000256" key="2">
    <source>
        <dbReference type="ARBA" id="ARBA00005049"/>
    </source>
</evidence>
<dbReference type="NCBIfam" id="NF000996">
    <property type="entry name" value="PRK00105.1"/>
    <property type="match status" value="1"/>
</dbReference>